<gene>
    <name evidence="9" type="ORF">OXX778_LOCUS231</name>
</gene>
<proteinExistence type="inferred from homology"/>
<dbReference type="FunFam" id="1.10.10.1340:FF:000001">
    <property type="entry name" value="Mediator of RNA polymerase II transcription subunit 31"/>
    <property type="match status" value="1"/>
</dbReference>
<accession>A0A813MA90</accession>
<sequence length="185" mass="22359">MSLYHQIGGGEQMFNIETNEIDDNKHEPEHESEEDEERKRFQIELEFVQSLANPNYLNFLAQRGYFNNQTFLNYLKYLMYWKEPEYCKYIVYPQCLSLLEMLQHEQFLKQIVNAQCAKFIDEQLLLLWLDYKKRHGWIRIDPTKIPDNIEKLFKNTDEDSIQTDSNNNIQNDVFSVSRILENEKF</sequence>
<comment type="function">
    <text evidence="7">Component of the Mediator complex, a coactivator involved in the regulated transcription of nearly all RNA polymerase II-dependent genes. Mediator functions as a bridge to convey information from gene-specific regulatory proteins to the basal RNA polymerase II transcription machinery. Mediator is recruited to promoters by direct interactions with regulatory proteins and serves as a scaffold for the assembly of a functional preinitiation complex with RNA polymerase II and the general transcription factors.</text>
</comment>
<dbReference type="GO" id="GO:0003712">
    <property type="term" value="F:transcription coregulator activity"/>
    <property type="evidence" value="ECO:0007669"/>
    <property type="project" value="InterPro"/>
</dbReference>
<comment type="similarity">
    <text evidence="2 7">Belongs to the Mediator complex subunit 31 family.</text>
</comment>
<keyword evidence="4 7" id="KW-0010">Activator</keyword>
<evidence type="ECO:0000256" key="4">
    <source>
        <dbReference type="ARBA" id="ARBA00023159"/>
    </source>
</evidence>
<name>A0A813MA90_9BILA</name>
<dbReference type="EMBL" id="CAJNOC010000010">
    <property type="protein sequence ID" value="CAF0705130.1"/>
    <property type="molecule type" value="Genomic_DNA"/>
</dbReference>
<comment type="caution">
    <text evidence="9">The sequence shown here is derived from an EMBL/GenBank/DDBJ whole genome shotgun (WGS) entry which is preliminary data.</text>
</comment>
<dbReference type="PANTHER" id="PTHR13186">
    <property type="entry name" value="MEDIATOR OF RNA POLYMERASE II TRANSCRIPTION SUBUNIT 31"/>
    <property type="match status" value="1"/>
</dbReference>
<keyword evidence="10" id="KW-1185">Reference proteome</keyword>
<dbReference type="InterPro" id="IPR038089">
    <property type="entry name" value="Med31_sf"/>
</dbReference>
<evidence type="ECO:0000256" key="5">
    <source>
        <dbReference type="ARBA" id="ARBA00023163"/>
    </source>
</evidence>
<evidence type="ECO:0000313" key="9">
    <source>
        <dbReference type="EMBL" id="CAF0705130.1"/>
    </source>
</evidence>
<dbReference type="Proteomes" id="UP000663879">
    <property type="component" value="Unassembled WGS sequence"/>
</dbReference>
<evidence type="ECO:0000256" key="3">
    <source>
        <dbReference type="ARBA" id="ARBA00023015"/>
    </source>
</evidence>
<keyword evidence="5 7" id="KW-0804">Transcription</keyword>
<protein>
    <recommendedName>
        <fullName evidence="7">Mediator of RNA polymerase II transcription subunit 31</fullName>
    </recommendedName>
</protein>
<keyword evidence="6 7" id="KW-0539">Nucleus</keyword>
<dbReference type="Gene3D" id="1.10.10.1340">
    <property type="entry name" value="Mediator of RNA polymerase II, submodule Med31 (Soh1)"/>
    <property type="match status" value="1"/>
</dbReference>
<evidence type="ECO:0000256" key="6">
    <source>
        <dbReference type="ARBA" id="ARBA00023242"/>
    </source>
</evidence>
<evidence type="ECO:0000256" key="1">
    <source>
        <dbReference type="ARBA" id="ARBA00004123"/>
    </source>
</evidence>
<dbReference type="Pfam" id="PF05669">
    <property type="entry name" value="Med31"/>
    <property type="match status" value="1"/>
</dbReference>
<dbReference type="GO" id="GO:0006355">
    <property type="term" value="P:regulation of DNA-templated transcription"/>
    <property type="evidence" value="ECO:0007669"/>
    <property type="project" value="InterPro"/>
</dbReference>
<organism evidence="9 10">
    <name type="scientific">Brachionus calyciflorus</name>
    <dbReference type="NCBI Taxonomy" id="104777"/>
    <lineage>
        <taxon>Eukaryota</taxon>
        <taxon>Metazoa</taxon>
        <taxon>Spiralia</taxon>
        <taxon>Gnathifera</taxon>
        <taxon>Rotifera</taxon>
        <taxon>Eurotatoria</taxon>
        <taxon>Monogononta</taxon>
        <taxon>Pseudotrocha</taxon>
        <taxon>Ploima</taxon>
        <taxon>Brachionidae</taxon>
        <taxon>Brachionus</taxon>
    </lineage>
</organism>
<dbReference type="InterPro" id="IPR008831">
    <property type="entry name" value="Mediator_Med31"/>
</dbReference>
<evidence type="ECO:0000256" key="7">
    <source>
        <dbReference type="RuleBase" id="RU364129"/>
    </source>
</evidence>
<comment type="subcellular location">
    <subcellularLocation>
        <location evidence="1 7">Nucleus</location>
    </subcellularLocation>
</comment>
<evidence type="ECO:0000256" key="2">
    <source>
        <dbReference type="ARBA" id="ARBA00006378"/>
    </source>
</evidence>
<keyword evidence="3 7" id="KW-0805">Transcription regulation</keyword>
<dbReference type="AlphaFoldDB" id="A0A813MA90"/>
<evidence type="ECO:0000256" key="8">
    <source>
        <dbReference type="SAM" id="MobiDB-lite"/>
    </source>
</evidence>
<comment type="subunit">
    <text evidence="7">Component of the Mediator complex.</text>
</comment>
<dbReference type="GO" id="GO:0016592">
    <property type="term" value="C:mediator complex"/>
    <property type="evidence" value="ECO:0007669"/>
    <property type="project" value="InterPro"/>
</dbReference>
<dbReference type="OrthoDB" id="10257739at2759"/>
<evidence type="ECO:0000313" key="10">
    <source>
        <dbReference type="Proteomes" id="UP000663879"/>
    </source>
</evidence>
<reference evidence="9" key="1">
    <citation type="submission" date="2021-02" db="EMBL/GenBank/DDBJ databases">
        <authorList>
            <person name="Nowell W R."/>
        </authorList>
    </citation>
    <scope>NUCLEOTIDE SEQUENCE</scope>
    <source>
        <strain evidence="9">Ploen Becks lab</strain>
    </source>
</reference>
<feature type="region of interest" description="Disordered" evidence="8">
    <location>
        <begin position="16"/>
        <end position="36"/>
    </location>
</feature>